<evidence type="ECO:0000256" key="2">
    <source>
        <dbReference type="ARBA" id="ARBA00004141"/>
    </source>
</evidence>
<evidence type="ECO:0000256" key="1">
    <source>
        <dbReference type="ARBA" id="ARBA00001974"/>
    </source>
</evidence>
<feature type="transmembrane region" description="Helical" evidence="13">
    <location>
        <begin position="27"/>
        <end position="49"/>
    </location>
</feature>
<evidence type="ECO:0000259" key="14">
    <source>
        <dbReference type="PROSITE" id="PS51384"/>
    </source>
</evidence>
<evidence type="ECO:0000313" key="15">
    <source>
        <dbReference type="EMBL" id="OIQ85931.1"/>
    </source>
</evidence>
<dbReference type="SUPFAM" id="SSF63380">
    <property type="entry name" value="Riboflavin synthase domain-like"/>
    <property type="match status" value="1"/>
</dbReference>
<evidence type="ECO:0000256" key="3">
    <source>
        <dbReference type="ARBA" id="ARBA00022630"/>
    </source>
</evidence>
<accession>A0A1J5R895</accession>
<protein>
    <submittedName>
        <fullName evidence="15">Flavohemoprotein</fullName>
        <ecNumber evidence="15">1.14.12.17</ecNumber>
    </submittedName>
</protein>
<evidence type="ECO:0000256" key="5">
    <source>
        <dbReference type="ARBA" id="ARBA00022714"/>
    </source>
</evidence>
<feature type="transmembrane region" description="Helical" evidence="13">
    <location>
        <begin position="69"/>
        <end position="88"/>
    </location>
</feature>
<keyword evidence="11" id="KW-0411">Iron-sulfur</keyword>
<keyword evidence="6" id="KW-0479">Metal-binding</keyword>
<evidence type="ECO:0000256" key="7">
    <source>
        <dbReference type="ARBA" id="ARBA00022827"/>
    </source>
</evidence>
<feature type="transmembrane region" description="Helical" evidence="13">
    <location>
        <begin position="183"/>
        <end position="201"/>
    </location>
</feature>
<dbReference type="SUPFAM" id="SSF52343">
    <property type="entry name" value="Ferredoxin reductase-like, C-terminal NADP-linked domain"/>
    <property type="match status" value="1"/>
</dbReference>
<dbReference type="Gene3D" id="3.40.50.80">
    <property type="entry name" value="Nucleotide-binding domain of ferredoxin-NADP reductase (FNR) module"/>
    <property type="match status" value="1"/>
</dbReference>
<feature type="domain" description="FAD-binding FR-type" evidence="14">
    <location>
        <begin position="238"/>
        <end position="338"/>
    </location>
</feature>
<feature type="transmembrane region" description="Helical" evidence="13">
    <location>
        <begin position="108"/>
        <end position="131"/>
    </location>
</feature>
<dbReference type="GO" id="GO:0046872">
    <property type="term" value="F:metal ion binding"/>
    <property type="evidence" value="ECO:0007669"/>
    <property type="project" value="UniProtKB-KW"/>
</dbReference>
<dbReference type="AlphaFoldDB" id="A0A1J5R895"/>
<keyword evidence="8 13" id="KW-1133">Transmembrane helix</keyword>
<dbReference type="InterPro" id="IPR017938">
    <property type="entry name" value="Riboflavin_synthase-like_b-brl"/>
</dbReference>
<evidence type="ECO:0000256" key="12">
    <source>
        <dbReference type="ARBA" id="ARBA00023136"/>
    </source>
</evidence>
<comment type="caution">
    <text evidence="15">The sequence shown here is derived from an EMBL/GenBank/DDBJ whole genome shotgun (WGS) entry which is preliminary data.</text>
</comment>
<sequence>MATTTLPRAARVNNTRPVRLRAPRRQLWWTDAVGVAVWASLLVVVALWVSNGGVQALTTSGSSFFITTGRLLGLLSSDLLILQVLAMARIPWVERALGQDKITRWHRLIGFSSVNMLLAHVVLITIGYAMLGQIGILREAFSLVTTAPGMLIATAGTGLFVLIMFTSIRAARRRLRYESWHLLHLYAYLGAGLALPHQLWTGVDFLSSPLATAYWWGLYGFALVSVLIFRIALPLARSARHGLRVTHVVQESPGVVSVHMSGPQLSMLQAAPGQFFIWRFRTGPGWTRGHPLSLSAAPTSHGLRVTVGVRGDDGHRIRNLAPGTKVMVEGPYGRLTPDMRSRKALVAVGSGLGIAPLVALLQDAAAHSKSLDRPMTLVRRVSGPEHKPLQKDIDALVDAGYLRVLDLVGPRSKAGTGWLPSHLGHVPGRKAVKLLVPDIADCDVYVCGAAPWVEAVSADLRSAGVPEDALHIEQFSW</sequence>
<keyword evidence="10" id="KW-0408">Iron</keyword>
<dbReference type="GO" id="GO:0008941">
    <property type="term" value="F:nitric oxide dioxygenase NAD(P)H activity"/>
    <property type="evidence" value="ECO:0007669"/>
    <property type="project" value="UniProtKB-EC"/>
</dbReference>
<dbReference type="InterPro" id="IPR017927">
    <property type="entry name" value="FAD-bd_FR_type"/>
</dbReference>
<dbReference type="Gene3D" id="2.40.30.10">
    <property type="entry name" value="Translation factors"/>
    <property type="match status" value="1"/>
</dbReference>
<evidence type="ECO:0000256" key="11">
    <source>
        <dbReference type="ARBA" id="ARBA00023014"/>
    </source>
</evidence>
<comment type="cofactor">
    <cofactor evidence="1">
        <name>FAD</name>
        <dbReference type="ChEBI" id="CHEBI:57692"/>
    </cofactor>
</comment>
<dbReference type="InterPro" id="IPR039261">
    <property type="entry name" value="FNR_nucleotide-bd"/>
</dbReference>
<evidence type="ECO:0000256" key="8">
    <source>
        <dbReference type="ARBA" id="ARBA00022989"/>
    </source>
</evidence>
<keyword evidence="5" id="KW-0001">2Fe-2S</keyword>
<dbReference type="EMBL" id="MLJW01000510">
    <property type="protein sequence ID" value="OIQ85931.1"/>
    <property type="molecule type" value="Genomic_DNA"/>
</dbReference>
<dbReference type="Pfam" id="PF01794">
    <property type="entry name" value="Ferric_reduct"/>
    <property type="match status" value="1"/>
</dbReference>
<keyword evidence="4 13" id="KW-0812">Transmembrane</keyword>
<dbReference type="EC" id="1.14.12.17" evidence="15"/>
<dbReference type="InterPro" id="IPR013130">
    <property type="entry name" value="Fe3_Rdtase_TM_dom"/>
</dbReference>
<evidence type="ECO:0000256" key="10">
    <source>
        <dbReference type="ARBA" id="ARBA00023004"/>
    </source>
</evidence>
<feature type="transmembrane region" description="Helical" evidence="13">
    <location>
        <begin position="344"/>
        <end position="361"/>
    </location>
</feature>
<reference evidence="15" key="1">
    <citation type="submission" date="2016-10" db="EMBL/GenBank/DDBJ databases">
        <title>Sequence of Gallionella enrichment culture.</title>
        <authorList>
            <person name="Poehlein A."/>
            <person name="Muehling M."/>
            <person name="Daniel R."/>
        </authorList>
    </citation>
    <scope>NUCLEOTIDE SEQUENCE</scope>
</reference>
<keyword evidence="7" id="KW-0274">FAD</keyword>
<dbReference type="GO" id="GO:0051537">
    <property type="term" value="F:2 iron, 2 sulfur cluster binding"/>
    <property type="evidence" value="ECO:0007669"/>
    <property type="project" value="UniProtKB-KW"/>
</dbReference>
<dbReference type="PROSITE" id="PS51384">
    <property type="entry name" value="FAD_FR"/>
    <property type="match status" value="1"/>
</dbReference>
<comment type="subcellular location">
    <subcellularLocation>
        <location evidence="2">Membrane</location>
        <topology evidence="2">Multi-pass membrane protein</topology>
    </subcellularLocation>
</comment>
<keyword evidence="12 13" id="KW-0472">Membrane</keyword>
<proteinExistence type="predicted"/>
<keyword evidence="3" id="KW-0285">Flavoprotein</keyword>
<dbReference type="PANTHER" id="PTHR47354:SF8">
    <property type="entry name" value="1,2-PHENYLACETYL-COA EPOXIDASE, SUBUNIT E"/>
    <property type="match status" value="1"/>
</dbReference>
<gene>
    <name evidence="15" type="primary">hmp_3</name>
    <name evidence="15" type="ORF">GALL_322030</name>
</gene>
<evidence type="ECO:0000256" key="9">
    <source>
        <dbReference type="ARBA" id="ARBA00023002"/>
    </source>
</evidence>
<feature type="transmembrane region" description="Helical" evidence="13">
    <location>
        <begin position="213"/>
        <end position="233"/>
    </location>
</feature>
<dbReference type="GO" id="GO:0050660">
    <property type="term" value="F:flavin adenine dinucleotide binding"/>
    <property type="evidence" value="ECO:0007669"/>
    <property type="project" value="TreeGrafter"/>
</dbReference>
<evidence type="ECO:0000256" key="6">
    <source>
        <dbReference type="ARBA" id="ARBA00022723"/>
    </source>
</evidence>
<dbReference type="PANTHER" id="PTHR47354">
    <property type="entry name" value="NADH OXIDOREDUCTASE HCR"/>
    <property type="match status" value="1"/>
</dbReference>
<feature type="transmembrane region" description="Helical" evidence="13">
    <location>
        <begin position="151"/>
        <end position="171"/>
    </location>
</feature>
<dbReference type="GO" id="GO:0016020">
    <property type="term" value="C:membrane"/>
    <property type="evidence" value="ECO:0007669"/>
    <property type="project" value="UniProtKB-SubCell"/>
</dbReference>
<organism evidence="15">
    <name type="scientific">mine drainage metagenome</name>
    <dbReference type="NCBI Taxonomy" id="410659"/>
    <lineage>
        <taxon>unclassified sequences</taxon>
        <taxon>metagenomes</taxon>
        <taxon>ecological metagenomes</taxon>
    </lineage>
</organism>
<keyword evidence="9 15" id="KW-0560">Oxidoreductase</keyword>
<evidence type="ECO:0000256" key="13">
    <source>
        <dbReference type="SAM" id="Phobius"/>
    </source>
</evidence>
<dbReference type="InterPro" id="IPR050415">
    <property type="entry name" value="MRET"/>
</dbReference>
<name>A0A1J5R895_9ZZZZ</name>
<evidence type="ECO:0000256" key="4">
    <source>
        <dbReference type="ARBA" id="ARBA00022692"/>
    </source>
</evidence>